<evidence type="ECO:0000256" key="6">
    <source>
        <dbReference type="ARBA" id="ARBA00022683"/>
    </source>
</evidence>
<evidence type="ECO:0000313" key="10">
    <source>
        <dbReference type="Proteomes" id="UP001519342"/>
    </source>
</evidence>
<keyword evidence="10" id="KW-1185">Reference proteome</keyword>
<evidence type="ECO:0000256" key="1">
    <source>
        <dbReference type="ARBA" id="ARBA00004496"/>
    </source>
</evidence>
<keyword evidence="6" id="KW-0598">Phosphotransferase system</keyword>
<keyword evidence="2" id="KW-0813">Transport</keyword>
<evidence type="ECO:0000259" key="8">
    <source>
        <dbReference type="PROSITE" id="PS51096"/>
    </source>
</evidence>
<reference evidence="9 10" key="1">
    <citation type="submission" date="2021-03" db="EMBL/GenBank/DDBJ databases">
        <title>Genomic Encyclopedia of Type Strains, Phase IV (KMG-IV): sequencing the most valuable type-strain genomes for metagenomic binning, comparative biology and taxonomic classification.</title>
        <authorList>
            <person name="Goeker M."/>
        </authorList>
    </citation>
    <scope>NUCLEOTIDE SEQUENCE [LARGE SCALE GENOMIC DNA]</scope>
    <source>
        <strain evidence="9 10">DSM 24004</strain>
    </source>
</reference>
<keyword evidence="3" id="KW-0963">Cytoplasm</keyword>
<dbReference type="InterPro" id="IPR004701">
    <property type="entry name" value="PTS_EIIA_man-typ"/>
</dbReference>
<dbReference type="Gene3D" id="3.40.50.510">
    <property type="entry name" value="Phosphotransferase system, mannose-type IIA component"/>
    <property type="match status" value="1"/>
</dbReference>
<dbReference type="Pfam" id="PF03610">
    <property type="entry name" value="EIIA-man"/>
    <property type="match status" value="1"/>
</dbReference>
<dbReference type="EMBL" id="JAGGKS010000002">
    <property type="protein sequence ID" value="MBP1924976.1"/>
    <property type="molecule type" value="Genomic_DNA"/>
</dbReference>
<name>A0ABS4GBB8_9FIRM</name>
<evidence type="ECO:0000256" key="4">
    <source>
        <dbReference type="ARBA" id="ARBA00022597"/>
    </source>
</evidence>
<feature type="domain" description="PTS EIIA type-4" evidence="8">
    <location>
        <begin position="1"/>
        <end position="123"/>
    </location>
</feature>
<dbReference type="SUPFAM" id="SSF53062">
    <property type="entry name" value="PTS system fructose IIA component-like"/>
    <property type="match status" value="1"/>
</dbReference>
<comment type="caution">
    <text evidence="9">The sequence shown here is derived from an EMBL/GenBank/DDBJ whole genome shotgun (WGS) entry which is preliminary data.</text>
</comment>
<evidence type="ECO:0000256" key="5">
    <source>
        <dbReference type="ARBA" id="ARBA00022679"/>
    </source>
</evidence>
<evidence type="ECO:0000256" key="7">
    <source>
        <dbReference type="ARBA" id="ARBA00022777"/>
    </source>
</evidence>
<protein>
    <submittedName>
        <fullName evidence="9">PTS system mannose-specific IIA component</fullName>
    </submittedName>
</protein>
<dbReference type="PROSITE" id="PS51096">
    <property type="entry name" value="PTS_EIIA_TYPE_4"/>
    <property type="match status" value="1"/>
</dbReference>
<dbReference type="PANTHER" id="PTHR33799">
    <property type="entry name" value="PTS PERMEASE-RELATED-RELATED"/>
    <property type="match status" value="1"/>
</dbReference>
<dbReference type="CDD" id="cd00006">
    <property type="entry name" value="PTS_IIA_man"/>
    <property type="match status" value="1"/>
</dbReference>
<accession>A0ABS4GBB8</accession>
<gene>
    <name evidence="9" type="ORF">J2Z76_000833</name>
</gene>
<dbReference type="InterPro" id="IPR051471">
    <property type="entry name" value="Bacterial_PTS_sugar_comp"/>
</dbReference>
<evidence type="ECO:0000256" key="2">
    <source>
        <dbReference type="ARBA" id="ARBA00022448"/>
    </source>
</evidence>
<dbReference type="InterPro" id="IPR033887">
    <property type="entry name" value="PTS_IIA_man"/>
</dbReference>
<sequence length="133" mass="15069">MINILLVTHGEFGKELLKSSEIIIGNLEDAETISFNLGESYDQLSKEVEETIDRLTKNDELIVFTDMYGGSPFNAVCKSMKNRDFYHITGINFPLFIDIAVNRSSYSMSEIAEKIIKNGKKSIVFVNEKFTTD</sequence>
<organism evidence="9 10">
    <name type="scientific">Sedimentibacter acidaminivorans</name>
    <dbReference type="NCBI Taxonomy" id="913099"/>
    <lineage>
        <taxon>Bacteria</taxon>
        <taxon>Bacillati</taxon>
        <taxon>Bacillota</taxon>
        <taxon>Tissierellia</taxon>
        <taxon>Sedimentibacter</taxon>
    </lineage>
</organism>
<keyword evidence="7" id="KW-0418">Kinase</keyword>
<evidence type="ECO:0000313" key="9">
    <source>
        <dbReference type="EMBL" id="MBP1924976.1"/>
    </source>
</evidence>
<dbReference type="RefSeq" id="WP_209510732.1">
    <property type="nucleotide sequence ID" value="NZ_JAGGKS010000002.1"/>
</dbReference>
<comment type="subcellular location">
    <subcellularLocation>
        <location evidence="1">Cytoplasm</location>
    </subcellularLocation>
</comment>
<dbReference type="InterPro" id="IPR036662">
    <property type="entry name" value="PTS_EIIA_man-typ_sf"/>
</dbReference>
<dbReference type="PANTHER" id="PTHR33799:SF1">
    <property type="entry name" value="PTS SYSTEM MANNOSE-SPECIFIC EIIAB COMPONENT-RELATED"/>
    <property type="match status" value="1"/>
</dbReference>
<keyword evidence="4" id="KW-0762">Sugar transport</keyword>
<dbReference type="Proteomes" id="UP001519342">
    <property type="component" value="Unassembled WGS sequence"/>
</dbReference>
<evidence type="ECO:0000256" key="3">
    <source>
        <dbReference type="ARBA" id="ARBA00022490"/>
    </source>
</evidence>
<proteinExistence type="predicted"/>
<keyword evidence="5" id="KW-0808">Transferase</keyword>